<proteinExistence type="predicted"/>
<gene>
    <name evidence="1" type="ORF">RHMOL_Rhmol03G0279500</name>
</gene>
<protein>
    <submittedName>
        <fullName evidence="1">Uncharacterized protein</fullName>
    </submittedName>
</protein>
<organism evidence="1 2">
    <name type="scientific">Rhododendron molle</name>
    <name type="common">Chinese azalea</name>
    <name type="synonym">Azalea mollis</name>
    <dbReference type="NCBI Taxonomy" id="49168"/>
    <lineage>
        <taxon>Eukaryota</taxon>
        <taxon>Viridiplantae</taxon>
        <taxon>Streptophyta</taxon>
        <taxon>Embryophyta</taxon>
        <taxon>Tracheophyta</taxon>
        <taxon>Spermatophyta</taxon>
        <taxon>Magnoliopsida</taxon>
        <taxon>eudicotyledons</taxon>
        <taxon>Gunneridae</taxon>
        <taxon>Pentapetalae</taxon>
        <taxon>asterids</taxon>
        <taxon>Ericales</taxon>
        <taxon>Ericaceae</taxon>
        <taxon>Ericoideae</taxon>
        <taxon>Rhodoreae</taxon>
        <taxon>Rhododendron</taxon>
    </lineage>
</organism>
<accession>A0ACC0PJP7</accession>
<dbReference type="EMBL" id="CM046390">
    <property type="protein sequence ID" value="KAI8565680.1"/>
    <property type="molecule type" value="Genomic_DNA"/>
</dbReference>
<evidence type="ECO:0000313" key="1">
    <source>
        <dbReference type="EMBL" id="KAI8565680.1"/>
    </source>
</evidence>
<evidence type="ECO:0000313" key="2">
    <source>
        <dbReference type="Proteomes" id="UP001062846"/>
    </source>
</evidence>
<name>A0ACC0PJP7_RHOML</name>
<sequence>MEGEQSTSPSLKTKLKQTLCLSCCLPANHPAGSLHSPSSSDERPRLLRASSAWLASRDHGFPEIKDKCRHIISRIGGHRRRHSSSADFKYDPLGYSLNFDSGGHVDEAPSRNFSTRSLPLTTVPEGYDPVKPAVTSEITCL</sequence>
<reference evidence="1" key="1">
    <citation type="submission" date="2022-02" db="EMBL/GenBank/DDBJ databases">
        <title>Plant Genome Project.</title>
        <authorList>
            <person name="Zhang R.-G."/>
        </authorList>
    </citation>
    <scope>NUCLEOTIDE SEQUENCE</scope>
    <source>
        <strain evidence="1">AT1</strain>
    </source>
</reference>
<keyword evidence="2" id="KW-1185">Reference proteome</keyword>
<comment type="caution">
    <text evidence="1">The sequence shown here is derived from an EMBL/GenBank/DDBJ whole genome shotgun (WGS) entry which is preliminary data.</text>
</comment>
<dbReference type="Proteomes" id="UP001062846">
    <property type="component" value="Chromosome 3"/>
</dbReference>